<dbReference type="EMBL" id="CABFNS010000761">
    <property type="protein sequence ID" value="VUC27047.1"/>
    <property type="molecule type" value="Genomic_DNA"/>
</dbReference>
<organism evidence="3 4">
    <name type="scientific">Bionectria ochroleuca</name>
    <name type="common">Gliocladium roseum</name>
    <dbReference type="NCBI Taxonomy" id="29856"/>
    <lineage>
        <taxon>Eukaryota</taxon>
        <taxon>Fungi</taxon>
        <taxon>Dikarya</taxon>
        <taxon>Ascomycota</taxon>
        <taxon>Pezizomycotina</taxon>
        <taxon>Sordariomycetes</taxon>
        <taxon>Hypocreomycetidae</taxon>
        <taxon>Hypocreales</taxon>
        <taxon>Bionectriaceae</taxon>
        <taxon>Clonostachys</taxon>
    </lineage>
</organism>
<comment type="caution">
    <text evidence="3">The sequence shown here is derived from an EMBL/GenBank/DDBJ whole genome shotgun (WGS) entry which is preliminary data.</text>
</comment>
<evidence type="ECO:0000313" key="4">
    <source>
        <dbReference type="Proteomes" id="UP000766486"/>
    </source>
</evidence>
<evidence type="ECO:0000313" key="3">
    <source>
        <dbReference type="EMBL" id="VUC27047.1"/>
    </source>
</evidence>
<feature type="transmembrane region" description="Helical" evidence="2">
    <location>
        <begin position="227"/>
        <end position="246"/>
    </location>
</feature>
<name>A0ABY6U9S7_BIOOC</name>
<feature type="transmembrane region" description="Helical" evidence="2">
    <location>
        <begin position="200"/>
        <end position="220"/>
    </location>
</feature>
<dbReference type="Proteomes" id="UP000766486">
    <property type="component" value="Unassembled WGS sequence"/>
</dbReference>
<keyword evidence="2" id="KW-0472">Membrane</keyword>
<feature type="transmembrane region" description="Helical" evidence="2">
    <location>
        <begin position="266"/>
        <end position="283"/>
    </location>
</feature>
<accession>A0ABY6U9S7</accession>
<sequence length="288" mass="31662">MEPKVRANLTEQEGYSAFPGPRRLDWTPAITTVAILALCFQFTITPSATGEHIGNGERECSPSNGDTPENDQRIPLIFTLIALLGGTATQIIRDGIQSVHHIAPPGSPIAGALISRCWAEVISPAALSFYTVALVETMTAYLDDAEAICGCGKDFNMNMALEDYDKAAGIWLIHLLVCAIASSLLLYLWPQTWPGSDTGWRWLTLYFVSLVGTVTVILRAGPCVARTFLQSALFYSLFTFIGIWFLANSQRLFRQSLDNVHIQLPLYLLSLCLVAWAPVQAYCQPWGC</sequence>
<keyword evidence="4" id="KW-1185">Reference proteome</keyword>
<feature type="transmembrane region" description="Helical" evidence="2">
    <location>
        <begin position="167"/>
        <end position="188"/>
    </location>
</feature>
<reference evidence="3 4" key="1">
    <citation type="submission" date="2019-06" db="EMBL/GenBank/DDBJ databases">
        <authorList>
            <person name="Broberg M."/>
        </authorList>
    </citation>
    <scope>NUCLEOTIDE SEQUENCE [LARGE SCALE GENOMIC DNA]</scope>
</reference>
<evidence type="ECO:0000256" key="1">
    <source>
        <dbReference type="SAM" id="MobiDB-lite"/>
    </source>
</evidence>
<keyword evidence="2" id="KW-0812">Transmembrane</keyword>
<proteinExistence type="predicted"/>
<keyword evidence="2" id="KW-1133">Transmembrane helix</keyword>
<evidence type="ECO:0000256" key="2">
    <source>
        <dbReference type="SAM" id="Phobius"/>
    </source>
</evidence>
<gene>
    <name evidence="3" type="ORF">CLO192961_LOCUS200300</name>
</gene>
<evidence type="ECO:0008006" key="5">
    <source>
        <dbReference type="Google" id="ProtNLM"/>
    </source>
</evidence>
<feature type="region of interest" description="Disordered" evidence="1">
    <location>
        <begin position="50"/>
        <end position="69"/>
    </location>
</feature>
<protein>
    <recommendedName>
        <fullName evidence="5">Chitin synthase export chaperone</fullName>
    </recommendedName>
</protein>